<feature type="domain" description="Reverse transcriptase" evidence="2">
    <location>
        <begin position="31"/>
        <end position="111"/>
    </location>
</feature>
<organism evidence="3 4">
    <name type="scientific">Sus scrofa</name>
    <name type="common">Pig</name>
    <dbReference type="NCBI Taxonomy" id="9823"/>
    <lineage>
        <taxon>Eukaryota</taxon>
        <taxon>Metazoa</taxon>
        <taxon>Chordata</taxon>
        <taxon>Craniata</taxon>
        <taxon>Vertebrata</taxon>
        <taxon>Euteleostomi</taxon>
        <taxon>Mammalia</taxon>
        <taxon>Eutheria</taxon>
        <taxon>Laurasiatheria</taxon>
        <taxon>Artiodactyla</taxon>
        <taxon>Suina</taxon>
        <taxon>Suidae</taxon>
        <taxon>Sus</taxon>
    </lineage>
</organism>
<feature type="region of interest" description="Disordered" evidence="1">
    <location>
        <begin position="11"/>
        <end position="35"/>
    </location>
</feature>
<dbReference type="InterPro" id="IPR000477">
    <property type="entry name" value="RT_dom"/>
</dbReference>
<dbReference type="Pfam" id="PF00078">
    <property type="entry name" value="RVT_1"/>
    <property type="match status" value="1"/>
</dbReference>
<reference evidence="3" key="1">
    <citation type="submission" date="2025-08" db="UniProtKB">
        <authorList>
            <consortium name="Ensembl"/>
        </authorList>
    </citation>
    <scope>IDENTIFICATION</scope>
</reference>
<evidence type="ECO:0000256" key="1">
    <source>
        <dbReference type="SAM" id="MobiDB-lite"/>
    </source>
</evidence>
<feature type="compositionally biased region" description="Basic residues" evidence="1">
    <location>
        <begin position="23"/>
        <end position="35"/>
    </location>
</feature>
<accession>A0A8D1AYR5</accession>
<dbReference type="PANTHER" id="PTHR25952:SF255">
    <property type="entry name" value="LINE-1 RETROTRANSPOSABLE ELEMENT ORF2 PROTEIN"/>
    <property type="match status" value="1"/>
</dbReference>
<dbReference type="PANTHER" id="PTHR25952">
    <property type="entry name" value="ENDO/EXONUCLEASE/PHOSPHATASE DOMAIN-CONTAINING PROTEIN"/>
    <property type="match status" value="1"/>
</dbReference>
<evidence type="ECO:0000313" key="4">
    <source>
        <dbReference type="Proteomes" id="UP000694720"/>
    </source>
</evidence>
<evidence type="ECO:0000313" key="3">
    <source>
        <dbReference type="Ensembl" id="ENSSSCP00035036856.1"/>
    </source>
</evidence>
<protein>
    <recommendedName>
        <fullName evidence="2">Reverse transcriptase domain-containing protein</fullName>
    </recommendedName>
</protein>
<dbReference type="Ensembl" id="ENSSSCT00035088217.1">
    <property type="protein sequence ID" value="ENSSSCP00035036856.1"/>
    <property type="gene ID" value="ENSSSCG00035065498.1"/>
</dbReference>
<dbReference type="InterPro" id="IPR053179">
    <property type="entry name" value="LINE-1_ORF2_RT/EN"/>
</dbReference>
<name>A0A8D1AYR5_PIG</name>
<proteinExistence type="predicted"/>
<dbReference type="AlphaFoldDB" id="A0A8D1AYR5"/>
<sequence>MFILTTVIQHSTGNPSHSNQRNKSNKRNPNRKRDVKRSLYPDDMIVYKENLKDSTPKLIELINKFSKVAGYNINIQKSVVFLYTNNKMLVKEYKNTIPFKIASQKIKYLGMLLTKEVKFY</sequence>
<evidence type="ECO:0000259" key="2">
    <source>
        <dbReference type="Pfam" id="PF00078"/>
    </source>
</evidence>
<dbReference type="Proteomes" id="UP000694720">
    <property type="component" value="Unplaced"/>
</dbReference>